<evidence type="ECO:0000313" key="2">
    <source>
        <dbReference type="EMBL" id="EMI19178.1"/>
    </source>
</evidence>
<protein>
    <submittedName>
        <fullName evidence="2">Uncharacterized protein</fullName>
    </submittedName>
</protein>
<sequence>MATCDGHSHAKASVSYEDTVSCEDTTSACSQCCHHHHDDEDAAADPDRPESSGDSDSNHQHDSDHCLICQSLASSLGVPWELSVPLSTGTVSQPAILPTECVFTSAFLSTAHPRGPPVSA</sequence>
<name>M5RIN6_9BACT</name>
<dbReference type="EMBL" id="ANOG01000557">
    <property type="protein sequence ID" value="EMI19178.1"/>
    <property type="molecule type" value="Genomic_DNA"/>
</dbReference>
<dbReference type="AlphaFoldDB" id="M5RIN6"/>
<gene>
    <name evidence="2" type="ORF">RMSM_03896</name>
</gene>
<reference evidence="2 3" key="1">
    <citation type="journal article" date="2013" name="Mar. Genomics">
        <title>Expression of sulfatases in Rhodopirellula baltica and the diversity of sulfatases in the genus Rhodopirellula.</title>
        <authorList>
            <person name="Wegner C.E."/>
            <person name="Richter-Heitmann T."/>
            <person name="Klindworth A."/>
            <person name="Klockow C."/>
            <person name="Richter M."/>
            <person name="Achstetter T."/>
            <person name="Glockner F.O."/>
            <person name="Harder J."/>
        </authorList>
    </citation>
    <scope>NUCLEOTIDE SEQUENCE [LARGE SCALE GENOMIC DNA]</scope>
    <source>
        <strain evidence="2 3">SM1</strain>
    </source>
</reference>
<proteinExistence type="predicted"/>
<comment type="caution">
    <text evidence="2">The sequence shown here is derived from an EMBL/GenBank/DDBJ whole genome shotgun (WGS) entry which is preliminary data.</text>
</comment>
<accession>M5RIN6</accession>
<feature type="region of interest" description="Disordered" evidence="1">
    <location>
        <begin position="37"/>
        <end position="62"/>
    </location>
</feature>
<evidence type="ECO:0000256" key="1">
    <source>
        <dbReference type="SAM" id="MobiDB-lite"/>
    </source>
</evidence>
<dbReference type="Proteomes" id="UP000011991">
    <property type="component" value="Unassembled WGS sequence"/>
</dbReference>
<keyword evidence="3" id="KW-1185">Reference proteome</keyword>
<dbReference type="Pfam" id="PF11162">
    <property type="entry name" value="DUF2946"/>
    <property type="match status" value="1"/>
</dbReference>
<dbReference type="InterPro" id="IPR021333">
    <property type="entry name" value="DUF2946"/>
</dbReference>
<evidence type="ECO:0000313" key="3">
    <source>
        <dbReference type="Proteomes" id="UP000011991"/>
    </source>
</evidence>
<feature type="compositionally biased region" description="Basic and acidic residues" evidence="1">
    <location>
        <begin position="45"/>
        <end position="62"/>
    </location>
</feature>
<organism evidence="2 3">
    <name type="scientific">Rhodopirellula maiorica SM1</name>
    <dbReference type="NCBI Taxonomy" id="1265738"/>
    <lineage>
        <taxon>Bacteria</taxon>
        <taxon>Pseudomonadati</taxon>
        <taxon>Planctomycetota</taxon>
        <taxon>Planctomycetia</taxon>
        <taxon>Pirellulales</taxon>
        <taxon>Pirellulaceae</taxon>
        <taxon>Novipirellula</taxon>
    </lineage>
</organism>